<evidence type="ECO:0000259" key="8">
    <source>
        <dbReference type="Pfam" id="PF21982"/>
    </source>
</evidence>
<dbReference type="PANTHER" id="PTHR33602:SF1">
    <property type="entry name" value="REGULATORY PROTEIN RECX FAMILY PROTEIN"/>
    <property type="match status" value="1"/>
</dbReference>
<protein>
    <recommendedName>
        <fullName evidence="3 5">Regulatory protein RecX</fullName>
    </recommendedName>
</protein>
<accession>A0A3E0AHM4</accession>
<proteinExistence type="inferred from homology"/>
<sequence length="217" mass="25599">MVFFVMEKIITALEPQKNNPERINVYIDDQFAFGISCFVGAWLKRGAKIEDAKIQELLREDQHEKALQRALHYIAYQPRSEKEVVDKLAAAEIDEAIVDEVMQELREKNYLNDQRFAQDWIESRCASKPRSYRFFSYELKRKGISEEKIDQALQAAPPEEDLAYKLGRKYMQRYAALNDDDFKKKMQGVLARRAFSYDVIRQTINKLNLERKMEESE</sequence>
<comment type="caution">
    <text evidence="9">The sequence shown here is derived from an EMBL/GenBank/DDBJ whole genome shotgun (WGS) entry which is preliminary data.</text>
</comment>
<keyword evidence="4 5" id="KW-0963">Cytoplasm</keyword>
<dbReference type="PANTHER" id="PTHR33602">
    <property type="entry name" value="REGULATORY PROTEIN RECX FAMILY PROTEIN"/>
    <property type="match status" value="1"/>
</dbReference>
<evidence type="ECO:0000259" key="7">
    <source>
        <dbReference type="Pfam" id="PF21981"/>
    </source>
</evidence>
<name>A0A3E0AHM4_9CHLR</name>
<dbReference type="Gene3D" id="1.10.10.10">
    <property type="entry name" value="Winged helix-like DNA-binding domain superfamily/Winged helix DNA-binding domain"/>
    <property type="match status" value="3"/>
</dbReference>
<feature type="domain" description="RecX third three-helical" evidence="7">
    <location>
        <begin position="159"/>
        <end position="203"/>
    </location>
</feature>
<evidence type="ECO:0000256" key="3">
    <source>
        <dbReference type="ARBA" id="ARBA00018111"/>
    </source>
</evidence>
<evidence type="ECO:0000256" key="5">
    <source>
        <dbReference type="HAMAP-Rule" id="MF_01114"/>
    </source>
</evidence>
<feature type="domain" description="RecX second three-helical" evidence="6">
    <location>
        <begin position="112"/>
        <end position="153"/>
    </location>
</feature>
<dbReference type="Pfam" id="PF21982">
    <property type="entry name" value="RecX_HTH1"/>
    <property type="match status" value="1"/>
</dbReference>
<comment type="subcellular location">
    <subcellularLocation>
        <location evidence="1 5">Cytoplasm</location>
    </subcellularLocation>
</comment>
<dbReference type="AlphaFoldDB" id="A0A3E0AHM4"/>
<dbReference type="InterPro" id="IPR036388">
    <property type="entry name" value="WH-like_DNA-bd_sf"/>
</dbReference>
<comment type="similarity">
    <text evidence="2 5">Belongs to the RecX family.</text>
</comment>
<reference evidence="9 10" key="1">
    <citation type="submission" date="2018-08" db="EMBL/GenBank/DDBJ databases">
        <title>Genomic Encyclopedia of Type Strains, Phase IV (KMG-IV): sequencing the most valuable type-strain genomes for metagenomic binning, comparative biology and taxonomic classification.</title>
        <authorList>
            <person name="Goeker M."/>
        </authorList>
    </citation>
    <scope>NUCLEOTIDE SEQUENCE [LARGE SCALE GENOMIC DNA]</scope>
    <source>
        <strain evidence="9 10">DSM 23923</strain>
    </source>
</reference>
<dbReference type="Proteomes" id="UP000256388">
    <property type="component" value="Unassembled WGS sequence"/>
</dbReference>
<feature type="domain" description="RecX first three-helical" evidence="8">
    <location>
        <begin position="66"/>
        <end position="105"/>
    </location>
</feature>
<keyword evidence="10" id="KW-1185">Reference proteome</keyword>
<dbReference type="InterPro" id="IPR003783">
    <property type="entry name" value="Regulatory_RecX"/>
</dbReference>
<dbReference type="GO" id="GO:0005737">
    <property type="term" value="C:cytoplasm"/>
    <property type="evidence" value="ECO:0007669"/>
    <property type="project" value="UniProtKB-SubCell"/>
</dbReference>
<organism evidence="9 10">
    <name type="scientific">Pelolinea submarina</name>
    <dbReference type="NCBI Taxonomy" id="913107"/>
    <lineage>
        <taxon>Bacteria</taxon>
        <taxon>Bacillati</taxon>
        <taxon>Chloroflexota</taxon>
        <taxon>Anaerolineae</taxon>
        <taxon>Anaerolineales</taxon>
        <taxon>Anaerolineaceae</taxon>
        <taxon>Pelolinea</taxon>
    </lineage>
</organism>
<dbReference type="Pfam" id="PF21981">
    <property type="entry name" value="RecX_HTH3"/>
    <property type="match status" value="1"/>
</dbReference>
<dbReference type="GO" id="GO:0006282">
    <property type="term" value="P:regulation of DNA repair"/>
    <property type="evidence" value="ECO:0007669"/>
    <property type="project" value="UniProtKB-UniRule"/>
</dbReference>
<dbReference type="InterPro" id="IPR053926">
    <property type="entry name" value="RecX_HTH_1st"/>
</dbReference>
<dbReference type="InterPro" id="IPR053925">
    <property type="entry name" value="RecX_HTH_3rd"/>
</dbReference>
<evidence type="ECO:0000313" key="9">
    <source>
        <dbReference type="EMBL" id="REG11159.1"/>
    </source>
</evidence>
<evidence type="ECO:0000256" key="4">
    <source>
        <dbReference type="ARBA" id="ARBA00022490"/>
    </source>
</evidence>
<gene>
    <name evidence="5" type="primary">recX</name>
    <name evidence="9" type="ORF">DFR64_1036</name>
</gene>
<dbReference type="InterPro" id="IPR053924">
    <property type="entry name" value="RecX_HTH_2nd"/>
</dbReference>
<dbReference type="Pfam" id="PF02631">
    <property type="entry name" value="RecX_HTH2"/>
    <property type="match status" value="1"/>
</dbReference>
<comment type="function">
    <text evidence="5">Modulates RecA activity.</text>
</comment>
<dbReference type="EMBL" id="QUMS01000001">
    <property type="protein sequence ID" value="REG11159.1"/>
    <property type="molecule type" value="Genomic_DNA"/>
</dbReference>
<evidence type="ECO:0000313" key="10">
    <source>
        <dbReference type="Proteomes" id="UP000256388"/>
    </source>
</evidence>
<dbReference type="HAMAP" id="MF_01114">
    <property type="entry name" value="RecX"/>
    <property type="match status" value="1"/>
</dbReference>
<evidence type="ECO:0000259" key="6">
    <source>
        <dbReference type="Pfam" id="PF02631"/>
    </source>
</evidence>
<evidence type="ECO:0000256" key="2">
    <source>
        <dbReference type="ARBA" id="ARBA00009695"/>
    </source>
</evidence>
<evidence type="ECO:0000256" key="1">
    <source>
        <dbReference type="ARBA" id="ARBA00004496"/>
    </source>
</evidence>